<dbReference type="AlphaFoldDB" id="A0A6A1W0W7"/>
<dbReference type="InterPro" id="IPR029752">
    <property type="entry name" value="D-isomer_DH_CS1"/>
</dbReference>
<dbReference type="Gene3D" id="3.40.50.720">
    <property type="entry name" value="NAD(P)-binding Rossmann-like Domain"/>
    <property type="match status" value="2"/>
</dbReference>
<gene>
    <name evidence="8" type="ORF">CJ030_MR3G018282</name>
</gene>
<dbReference type="SUPFAM" id="SSF51735">
    <property type="entry name" value="NAD(P)-binding Rossmann-fold domains"/>
    <property type="match status" value="1"/>
</dbReference>
<dbReference type="GO" id="GO:0009853">
    <property type="term" value="P:photorespiration"/>
    <property type="evidence" value="ECO:0007669"/>
    <property type="project" value="UniProtKB-ARBA"/>
</dbReference>
<dbReference type="GO" id="GO:0030267">
    <property type="term" value="F:glyoxylate reductase (NADPH) activity"/>
    <property type="evidence" value="ECO:0007669"/>
    <property type="project" value="UniProtKB-EC"/>
</dbReference>
<evidence type="ECO:0000256" key="3">
    <source>
        <dbReference type="ARBA" id="ARBA00023027"/>
    </source>
</evidence>
<evidence type="ECO:0000259" key="7">
    <source>
        <dbReference type="Pfam" id="PF02826"/>
    </source>
</evidence>
<reference evidence="8 9" key="1">
    <citation type="journal article" date="2019" name="Plant Biotechnol. J.">
        <title>The red bayberry genome and genetic basis of sex determination.</title>
        <authorList>
            <person name="Jia H.M."/>
            <person name="Jia H.J."/>
            <person name="Cai Q.L."/>
            <person name="Wang Y."/>
            <person name="Zhao H.B."/>
            <person name="Yang W.F."/>
            <person name="Wang G.Y."/>
            <person name="Li Y.H."/>
            <person name="Zhan D.L."/>
            <person name="Shen Y.T."/>
            <person name="Niu Q.F."/>
            <person name="Chang L."/>
            <person name="Qiu J."/>
            <person name="Zhao L."/>
            <person name="Xie H.B."/>
            <person name="Fu W.Y."/>
            <person name="Jin J."/>
            <person name="Li X.W."/>
            <person name="Jiao Y."/>
            <person name="Zhou C.C."/>
            <person name="Tu T."/>
            <person name="Chai C.Y."/>
            <person name="Gao J.L."/>
            <person name="Fan L.J."/>
            <person name="van de Weg E."/>
            <person name="Wang J.Y."/>
            <person name="Gao Z.S."/>
        </authorList>
    </citation>
    <scope>NUCLEOTIDE SEQUENCE [LARGE SCALE GENOMIC DNA]</scope>
    <source>
        <tissue evidence="8">Leaves</tissue>
    </source>
</reference>
<protein>
    <recommendedName>
        <fullName evidence="4">glyoxylate reductase (NADP(+))</fullName>
        <ecNumber evidence="4">1.1.1.79</ecNumber>
    </recommendedName>
</protein>
<dbReference type="PANTHER" id="PTHR10996:SF237">
    <property type="entry name" value="GLYOXYLATE_HYDROXYPYRUVATE REDUCTASE HPR3-LIKE"/>
    <property type="match status" value="1"/>
</dbReference>
<dbReference type="Pfam" id="PF00389">
    <property type="entry name" value="2-Hacid_dh"/>
    <property type="match status" value="1"/>
</dbReference>
<keyword evidence="9" id="KW-1185">Reference proteome</keyword>
<dbReference type="PROSITE" id="PS00065">
    <property type="entry name" value="D_2_HYDROXYACID_DH_1"/>
    <property type="match status" value="1"/>
</dbReference>
<dbReference type="Pfam" id="PF02826">
    <property type="entry name" value="2-Hacid_dh_C"/>
    <property type="match status" value="1"/>
</dbReference>
<dbReference type="InterPro" id="IPR050223">
    <property type="entry name" value="D-isomer_2-hydroxyacid_DH"/>
</dbReference>
<dbReference type="SUPFAM" id="SSF52283">
    <property type="entry name" value="Formate/glycerate dehydrogenase catalytic domain-like"/>
    <property type="match status" value="1"/>
</dbReference>
<dbReference type="InterPro" id="IPR036291">
    <property type="entry name" value="NAD(P)-bd_dom_sf"/>
</dbReference>
<evidence type="ECO:0000313" key="9">
    <source>
        <dbReference type="Proteomes" id="UP000516437"/>
    </source>
</evidence>
<feature type="domain" description="D-isomer specific 2-hydroxyacid dehydrogenase NAD-binding" evidence="7">
    <location>
        <begin position="126"/>
        <end position="299"/>
    </location>
</feature>
<dbReference type="PANTHER" id="PTHR10996">
    <property type="entry name" value="2-HYDROXYACID DEHYDROGENASE-RELATED"/>
    <property type="match status" value="1"/>
</dbReference>
<evidence type="ECO:0000256" key="5">
    <source>
        <dbReference type="RuleBase" id="RU003719"/>
    </source>
</evidence>
<evidence type="ECO:0000256" key="1">
    <source>
        <dbReference type="ARBA" id="ARBA00022857"/>
    </source>
</evidence>
<feature type="domain" description="D-isomer specific 2-hydroxyacid dehydrogenase catalytic" evidence="6">
    <location>
        <begin position="35"/>
        <end position="330"/>
    </location>
</feature>
<comment type="similarity">
    <text evidence="5">Belongs to the D-isomer specific 2-hydroxyacid dehydrogenase family.</text>
</comment>
<keyword evidence="1" id="KW-0521">NADP</keyword>
<dbReference type="GO" id="GO:0005829">
    <property type="term" value="C:cytosol"/>
    <property type="evidence" value="ECO:0007669"/>
    <property type="project" value="TreeGrafter"/>
</dbReference>
<evidence type="ECO:0000256" key="4">
    <source>
        <dbReference type="ARBA" id="ARBA00066661"/>
    </source>
</evidence>
<evidence type="ECO:0000259" key="6">
    <source>
        <dbReference type="Pfam" id="PF00389"/>
    </source>
</evidence>
<dbReference type="GO" id="GO:0051287">
    <property type="term" value="F:NAD binding"/>
    <property type="evidence" value="ECO:0007669"/>
    <property type="project" value="InterPro"/>
</dbReference>
<keyword evidence="2 5" id="KW-0560">Oxidoreductase</keyword>
<comment type="caution">
    <text evidence="8">The sequence shown here is derived from an EMBL/GenBank/DDBJ whole genome shotgun (WGS) entry which is preliminary data.</text>
</comment>
<sequence>MAAHNHQVHQEHQCEEFPEILVLEPPPIMKVYGDQFLKNFRLLKAWESQLPLDEFLTIHAQSVRALLSPGRYPLTTNILRLLPSLQLVVTTSAGLDHIDLAEFQRRGIAIANAGDVYSADVADMAVGLLIDVLRKISAADRYVRNVLWPTKGEFPLGSKLSSKRVGIVGFGSIGQEVAKRLQACGCRILYCSRNKKPFVSYPCYPDVLQLAANSDVLIVCCGLTDQTHHLINKDVMLALGKEGAIVNVGRGPIVNEKELLQCLVQGELGGAGLDVFENEPDVPRELFTLNNVVLSPHRAVHTPESLTDMCENVNGNFEAFFSNKPLLSPVANKSSDDSISEK</sequence>
<keyword evidence="8" id="KW-0670">Pyruvate</keyword>
<dbReference type="FunFam" id="3.40.50.720:FF:000213">
    <property type="entry name" value="Putative 2-hydroxyacid dehydrogenase"/>
    <property type="match status" value="1"/>
</dbReference>
<dbReference type="CDD" id="cd12156">
    <property type="entry name" value="HPPR"/>
    <property type="match status" value="1"/>
</dbReference>
<name>A0A6A1W0W7_9ROSI</name>
<dbReference type="Proteomes" id="UP000516437">
    <property type="component" value="Chromosome 3"/>
</dbReference>
<proteinExistence type="inferred from homology"/>
<dbReference type="EMBL" id="RXIC02000021">
    <property type="protein sequence ID" value="KAB1218841.1"/>
    <property type="molecule type" value="Genomic_DNA"/>
</dbReference>
<accession>A0A6A1W0W7</accession>
<dbReference type="EC" id="1.1.1.79" evidence="4"/>
<dbReference type="OrthoDB" id="298012at2759"/>
<evidence type="ECO:0000313" key="8">
    <source>
        <dbReference type="EMBL" id="KAB1218841.1"/>
    </source>
</evidence>
<evidence type="ECO:0000256" key="2">
    <source>
        <dbReference type="ARBA" id="ARBA00023002"/>
    </source>
</evidence>
<dbReference type="InterPro" id="IPR006139">
    <property type="entry name" value="D-isomer_2_OHA_DH_cat_dom"/>
</dbReference>
<dbReference type="InterPro" id="IPR006140">
    <property type="entry name" value="D-isomer_DH_NAD-bd"/>
</dbReference>
<organism evidence="8 9">
    <name type="scientific">Morella rubra</name>
    <name type="common">Chinese bayberry</name>
    <dbReference type="NCBI Taxonomy" id="262757"/>
    <lineage>
        <taxon>Eukaryota</taxon>
        <taxon>Viridiplantae</taxon>
        <taxon>Streptophyta</taxon>
        <taxon>Embryophyta</taxon>
        <taxon>Tracheophyta</taxon>
        <taxon>Spermatophyta</taxon>
        <taxon>Magnoliopsida</taxon>
        <taxon>eudicotyledons</taxon>
        <taxon>Gunneridae</taxon>
        <taxon>Pentapetalae</taxon>
        <taxon>rosids</taxon>
        <taxon>fabids</taxon>
        <taxon>Fagales</taxon>
        <taxon>Myricaceae</taxon>
        <taxon>Morella</taxon>
    </lineage>
</organism>
<keyword evidence="3" id="KW-0520">NAD</keyword>
<dbReference type="GO" id="GO:0016618">
    <property type="term" value="F:hydroxypyruvate reductase [NAD(P)H] activity"/>
    <property type="evidence" value="ECO:0007669"/>
    <property type="project" value="UniProtKB-ARBA"/>
</dbReference>